<sequence>MTIASPTATFGLPKALRGIYAGGGGLPRLVRNVGIPLASEISMTGRTLSASEALKYNLINKISLSPETVVQEAVTLASKVANISPGAIIVTRAALRETWETASVERGNSLIDERFLRELMEGENAKEGLTAFREKRKPVWKAGKL</sequence>
<dbReference type="EMBL" id="JAPEIS010000011">
    <property type="protein sequence ID" value="KAJ8061510.1"/>
    <property type="molecule type" value="Genomic_DNA"/>
</dbReference>
<dbReference type="PANTHER" id="PTHR11941:SF68">
    <property type="entry name" value="CARNITINYL-COA DEHYDRATASE"/>
    <property type="match status" value="1"/>
</dbReference>
<accession>A0A9X0AEY2</accession>
<gene>
    <name evidence="1" type="ORF">OCU04_009324</name>
</gene>
<dbReference type="Proteomes" id="UP001152300">
    <property type="component" value="Unassembled WGS sequence"/>
</dbReference>
<evidence type="ECO:0008006" key="3">
    <source>
        <dbReference type="Google" id="ProtNLM"/>
    </source>
</evidence>
<name>A0A9X0AEY2_9HELO</name>
<dbReference type="CDD" id="cd06558">
    <property type="entry name" value="crotonase-like"/>
    <property type="match status" value="1"/>
</dbReference>
<reference evidence="1" key="1">
    <citation type="submission" date="2022-11" db="EMBL/GenBank/DDBJ databases">
        <title>Genome Resource of Sclerotinia nivalis Strain SnTB1, a Plant Pathogen Isolated from American Ginseng.</title>
        <authorList>
            <person name="Fan S."/>
        </authorList>
    </citation>
    <scope>NUCLEOTIDE SEQUENCE</scope>
    <source>
        <strain evidence="1">SnTB1</strain>
    </source>
</reference>
<dbReference type="InterPro" id="IPR001753">
    <property type="entry name" value="Enoyl-CoA_hydra/iso"/>
</dbReference>
<dbReference type="GO" id="GO:0006635">
    <property type="term" value="P:fatty acid beta-oxidation"/>
    <property type="evidence" value="ECO:0007669"/>
    <property type="project" value="TreeGrafter"/>
</dbReference>
<keyword evidence="2" id="KW-1185">Reference proteome</keyword>
<dbReference type="OrthoDB" id="2139957at2759"/>
<dbReference type="SUPFAM" id="SSF52096">
    <property type="entry name" value="ClpP/crotonase"/>
    <property type="match status" value="1"/>
</dbReference>
<dbReference type="GO" id="GO:0005739">
    <property type="term" value="C:mitochondrion"/>
    <property type="evidence" value="ECO:0007669"/>
    <property type="project" value="TreeGrafter"/>
</dbReference>
<organism evidence="1 2">
    <name type="scientific">Sclerotinia nivalis</name>
    <dbReference type="NCBI Taxonomy" id="352851"/>
    <lineage>
        <taxon>Eukaryota</taxon>
        <taxon>Fungi</taxon>
        <taxon>Dikarya</taxon>
        <taxon>Ascomycota</taxon>
        <taxon>Pezizomycotina</taxon>
        <taxon>Leotiomycetes</taxon>
        <taxon>Helotiales</taxon>
        <taxon>Sclerotiniaceae</taxon>
        <taxon>Sclerotinia</taxon>
    </lineage>
</organism>
<dbReference type="PANTHER" id="PTHR11941">
    <property type="entry name" value="ENOYL-COA HYDRATASE-RELATED"/>
    <property type="match status" value="1"/>
</dbReference>
<evidence type="ECO:0000313" key="2">
    <source>
        <dbReference type="Proteomes" id="UP001152300"/>
    </source>
</evidence>
<protein>
    <recommendedName>
        <fullName evidence="3">Enoyl-CoA hydratase</fullName>
    </recommendedName>
</protein>
<proteinExistence type="predicted"/>
<dbReference type="AlphaFoldDB" id="A0A9X0AEY2"/>
<dbReference type="Gene3D" id="3.90.226.10">
    <property type="entry name" value="2-enoyl-CoA Hydratase, Chain A, domain 1"/>
    <property type="match status" value="1"/>
</dbReference>
<dbReference type="InterPro" id="IPR029045">
    <property type="entry name" value="ClpP/crotonase-like_dom_sf"/>
</dbReference>
<comment type="caution">
    <text evidence="1">The sequence shown here is derived from an EMBL/GenBank/DDBJ whole genome shotgun (WGS) entry which is preliminary data.</text>
</comment>
<evidence type="ECO:0000313" key="1">
    <source>
        <dbReference type="EMBL" id="KAJ8061510.1"/>
    </source>
</evidence>
<dbReference type="Pfam" id="PF00378">
    <property type="entry name" value="ECH_1"/>
    <property type="match status" value="1"/>
</dbReference>